<evidence type="ECO:0000313" key="2">
    <source>
        <dbReference type="Proteomes" id="UP000676325"/>
    </source>
</evidence>
<dbReference type="Gene3D" id="1.10.10.10">
    <property type="entry name" value="Winged helix-like DNA-binding domain superfamily/Winged helix DNA-binding domain"/>
    <property type="match status" value="1"/>
</dbReference>
<keyword evidence="2" id="KW-1185">Reference proteome</keyword>
<feature type="non-terminal residue" evidence="1">
    <location>
        <position position="77"/>
    </location>
</feature>
<dbReference type="Proteomes" id="UP000676325">
    <property type="component" value="Unassembled WGS sequence"/>
</dbReference>
<dbReference type="EMBL" id="JAGSOH010000187">
    <property type="protein sequence ID" value="MBR7831121.1"/>
    <property type="molecule type" value="Genomic_DNA"/>
</dbReference>
<protein>
    <recommendedName>
        <fullName evidence="3">MarR family transcriptional regulator</fullName>
    </recommendedName>
</protein>
<gene>
    <name evidence="1" type="ORF">KDK95_32750</name>
</gene>
<organism evidence="1 2">
    <name type="scientific">Actinospica acidithermotolerans</name>
    <dbReference type="NCBI Taxonomy" id="2828514"/>
    <lineage>
        <taxon>Bacteria</taxon>
        <taxon>Bacillati</taxon>
        <taxon>Actinomycetota</taxon>
        <taxon>Actinomycetes</taxon>
        <taxon>Catenulisporales</taxon>
        <taxon>Actinospicaceae</taxon>
        <taxon>Actinospica</taxon>
    </lineage>
</organism>
<proteinExistence type="predicted"/>
<name>A0A941EGN8_9ACTN</name>
<dbReference type="InterPro" id="IPR036388">
    <property type="entry name" value="WH-like_DNA-bd_sf"/>
</dbReference>
<sequence>MTGTKPQRDLAHLLSRAEHAAVRRFTAALEAEAPGCSLEQWWVLDLLADGEGHTMTEIAEHALLPACPFYTSDAADD</sequence>
<reference evidence="1" key="1">
    <citation type="submission" date="2021-04" db="EMBL/GenBank/DDBJ databases">
        <title>Genome based classification of Actinospica acidithermotolerans sp. nov., an actinobacterium isolated from an Indonesian hot spring.</title>
        <authorList>
            <person name="Kusuma A.B."/>
            <person name="Putra K.E."/>
            <person name="Nafisah S."/>
            <person name="Loh J."/>
            <person name="Nouioui I."/>
            <person name="Goodfellow M."/>
        </authorList>
    </citation>
    <scope>NUCLEOTIDE SEQUENCE</scope>
    <source>
        <strain evidence="1">MGRD01-02</strain>
    </source>
</reference>
<evidence type="ECO:0008006" key="3">
    <source>
        <dbReference type="Google" id="ProtNLM"/>
    </source>
</evidence>
<accession>A0A941EGN8</accession>
<dbReference type="AlphaFoldDB" id="A0A941EGN8"/>
<comment type="caution">
    <text evidence="1">The sequence shown here is derived from an EMBL/GenBank/DDBJ whole genome shotgun (WGS) entry which is preliminary data.</text>
</comment>
<dbReference type="SUPFAM" id="SSF46785">
    <property type="entry name" value="Winged helix' DNA-binding domain"/>
    <property type="match status" value="1"/>
</dbReference>
<evidence type="ECO:0000313" key="1">
    <source>
        <dbReference type="EMBL" id="MBR7831121.1"/>
    </source>
</evidence>
<dbReference type="InterPro" id="IPR036390">
    <property type="entry name" value="WH_DNA-bd_sf"/>
</dbReference>